<sequence>MILKEISVYKEKFNNYLPKETKIVLHCQNIEAVEDEDKIIINTGKDSLAFKVFGLDGTHTDPLKMKLTSYEGETKVVKVNVDKIKFNTDGDLAVKLEFKALNSLGGDIGEPGIYSLH</sequence>
<gene>
    <name evidence="1" type="ORF">G4P54_09785</name>
</gene>
<evidence type="ECO:0000313" key="1">
    <source>
        <dbReference type="EMBL" id="QIW80075.1"/>
    </source>
</evidence>
<name>A0A6H0WN07_9BACI</name>
<dbReference type="Proteomes" id="UP000501914">
    <property type="component" value="Chromosome"/>
</dbReference>
<keyword evidence="2" id="KW-1185">Reference proteome</keyword>
<dbReference type="RefSeq" id="WP_167872524.1">
    <property type="nucleotide sequence ID" value="NZ_CP048852.1"/>
</dbReference>
<protein>
    <submittedName>
        <fullName evidence="1">Uncharacterized protein</fullName>
    </submittedName>
</protein>
<organism evidence="1 2">
    <name type="scientific">Bacillus tequilensis</name>
    <dbReference type="NCBI Taxonomy" id="227866"/>
    <lineage>
        <taxon>Bacteria</taxon>
        <taxon>Bacillati</taxon>
        <taxon>Bacillota</taxon>
        <taxon>Bacilli</taxon>
        <taxon>Bacillales</taxon>
        <taxon>Bacillaceae</taxon>
        <taxon>Bacillus</taxon>
    </lineage>
</organism>
<dbReference type="AlphaFoldDB" id="A0A6H0WN07"/>
<accession>A0A6H0WN07</accession>
<reference evidence="1 2" key="1">
    <citation type="submission" date="2020-02" db="EMBL/GenBank/DDBJ databases">
        <title>Genome sequencing, annotation and comparative genomic analysis of Bacillus tequilensis EA-CB0015, an effective biological control agent against Pseudocercospora fijiensis in banana plants.</title>
        <authorList>
            <person name="Cuellar-Gaviria T.Z."/>
            <person name="Ju K.-S."/>
            <person name="Villegas-Escobar V."/>
        </authorList>
    </citation>
    <scope>NUCLEOTIDE SEQUENCE [LARGE SCALE GENOMIC DNA]</scope>
    <source>
        <strain evidence="1 2">EA-CB0015</strain>
    </source>
</reference>
<evidence type="ECO:0000313" key="2">
    <source>
        <dbReference type="Proteomes" id="UP000501914"/>
    </source>
</evidence>
<proteinExistence type="predicted"/>
<dbReference type="EMBL" id="CP048852">
    <property type="protein sequence ID" value="QIW80075.1"/>
    <property type="molecule type" value="Genomic_DNA"/>
</dbReference>
<dbReference type="KEGG" id="bteq:G4P54_09785"/>